<feature type="domain" description="Nitroreductase" evidence="3">
    <location>
        <begin position="8"/>
        <end position="65"/>
    </location>
</feature>
<dbReference type="Pfam" id="PF00881">
    <property type="entry name" value="Nitroreductase"/>
    <property type="match status" value="1"/>
</dbReference>
<dbReference type="AlphaFoldDB" id="A0A133URX5"/>
<comment type="caution">
    <text evidence="4">The sequence shown here is derived from an EMBL/GenBank/DDBJ whole genome shotgun (WGS) entry which is preliminary data.</text>
</comment>
<gene>
    <name evidence="4" type="ORF">AKJ38_02410</name>
</gene>
<dbReference type="Proteomes" id="UP000070414">
    <property type="component" value="Unassembled WGS sequence"/>
</dbReference>
<name>A0A133URX5_9EURY</name>
<evidence type="ECO:0000259" key="3">
    <source>
        <dbReference type="Pfam" id="PF00881"/>
    </source>
</evidence>
<dbReference type="GO" id="GO:0016491">
    <property type="term" value="F:oxidoreductase activity"/>
    <property type="evidence" value="ECO:0007669"/>
    <property type="project" value="UniProtKB-KW"/>
</dbReference>
<evidence type="ECO:0000256" key="1">
    <source>
        <dbReference type="ARBA" id="ARBA00007118"/>
    </source>
</evidence>
<accession>A0A133URX5</accession>
<reference evidence="4 5" key="1">
    <citation type="journal article" date="2016" name="Sci. Rep.">
        <title>Metabolic traits of an uncultured archaeal lineage -MSBL1- from brine pools of the Red Sea.</title>
        <authorList>
            <person name="Mwirichia R."/>
            <person name="Alam I."/>
            <person name="Rashid M."/>
            <person name="Vinu M."/>
            <person name="Ba-Alawi W."/>
            <person name="Anthony Kamau A."/>
            <person name="Kamanda Ngugi D."/>
            <person name="Goker M."/>
            <person name="Klenk H.P."/>
            <person name="Bajic V."/>
            <person name="Stingl U."/>
        </authorList>
    </citation>
    <scope>NUCLEOTIDE SEQUENCE [LARGE SCALE GENOMIC DNA]</scope>
    <source>
        <strain evidence="4">SCGC-AAA259I14</strain>
    </source>
</reference>
<keyword evidence="2" id="KW-0560">Oxidoreductase</keyword>
<dbReference type="SUPFAM" id="SSF55469">
    <property type="entry name" value="FMN-dependent nitroreductase-like"/>
    <property type="match status" value="1"/>
</dbReference>
<dbReference type="Gene3D" id="3.40.109.10">
    <property type="entry name" value="NADH Oxidase"/>
    <property type="match status" value="1"/>
</dbReference>
<evidence type="ECO:0000313" key="4">
    <source>
        <dbReference type="EMBL" id="KXA96887.1"/>
    </source>
</evidence>
<proteinExistence type="inferred from homology"/>
<dbReference type="EMBL" id="LHXS01000037">
    <property type="protein sequence ID" value="KXA96887.1"/>
    <property type="molecule type" value="Genomic_DNA"/>
</dbReference>
<comment type="similarity">
    <text evidence="1">Belongs to the nitroreductase family.</text>
</comment>
<feature type="non-terminal residue" evidence="4">
    <location>
        <position position="119"/>
    </location>
</feature>
<protein>
    <submittedName>
        <fullName evidence="4">Nitroreductase</fullName>
    </submittedName>
</protein>
<dbReference type="PANTHER" id="PTHR43673:SF10">
    <property type="entry name" value="NADH DEHYDROGENASE_NAD(P)H NITROREDUCTASE XCC3605-RELATED"/>
    <property type="match status" value="1"/>
</dbReference>
<sequence length="119" mass="13532">MNVDQAMRSRRAVRNYKDKEVSRRKIEKIMDAVRNAPSADNRQDWQFIFVKDEEKKRELSEKAGIQSFVRKAPIIIAGVTTRPESEMTCGVPAGVVDLSIALDHLTLKAVEEELGTCWI</sequence>
<keyword evidence="5" id="KW-1185">Reference proteome</keyword>
<organism evidence="4 5">
    <name type="scientific">candidate division MSBL1 archaeon SCGC-AAA259I14</name>
    <dbReference type="NCBI Taxonomy" id="1698268"/>
    <lineage>
        <taxon>Archaea</taxon>
        <taxon>Methanobacteriati</taxon>
        <taxon>Methanobacteriota</taxon>
        <taxon>candidate division MSBL1</taxon>
    </lineage>
</organism>
<dbReference type="PANTHER" id="PTHR43673">
    <property type="entry name" value="NAD(P)H NITROREDUCTASE YDGI-RELATED"/>
    <property type="match status" value="1"/>
</dbReference>
<evidence type="ECO:0000313" key="5">
    <source>
        <dbReference type="Proteomes" id="UP000070414"/>
    </source>
</evidence>
<dbReference type="InterPro" id="IPR000415">
    <property type="entry name" value="Nitroreductase-like"/>
</dbReference>
<dbReference type="InterPro" id="IPR029479">
    <property type="entry name" value="Nitroreductase"/>
</dbReference>
<evidence type="ECO:0000256" key="2">
    <source>
        <dbReference type="ARBA" id="ARBA00023002"/>
    </source>
</evidence>